<dbReference type="Proteomes" id="UP001409585">
    <property type="component" value="Unassembled WGS sequence"/>
</dbReference>
<keyword evidence="3" id="KW-1185">Reference proteome</keyword>
<reference evidence="3" key="1">
    <citation type="journal article" date="2019" name="Int. J. Syst. Evol. Microbiol.">
        <title>The Global Catalogue of Microorganisms (GCM) 10K type strain sequencing project: providing services to taxonomists for standard genome sequencing and annotation.</title>
        <authorList>
            <consortium name="The Broad Institute Genomics Platform"/>
            <consortium name="The Broad Institute Genome Sequencing Center for Infectious Disease"/>
            <person name="Wu L."/>
            <person name="Ma J."/>
        </authorList>
    </citation>
    <scope>NUCLEOTIDE SEQUENCE [LARGE SCALE GENOMIC DNA]</scope>
    <source>
        <strain evidence="3">JCM 19134</strain>
    </source>
</reference>
<evidence type="ECO:0000313" key="2">
    <source>
        <dbReference type="EMBL" id="GAA4939922.1"/>
    </source>
</evidence>
<feature type="chain" id="PRO_5043763807" description="Outer membrane beta-barrel protein" evidence="1">
    <location>
        <begin position="21"/>
        <end position="404"/>
    </location>
</feature>
<sequence length="404" mass="45458">MNLVARLACLVGGSMLTALASAQAQQDPGFNVYTQADVTHESNVFRLSGEDEAQQLLGGSELADTIFRFGAGVTARKAVSRQMLTADAEVYQLNYNNFDFLNHTAGFANLGWNWLYGDRWLGRIEGGYERKVQDFREARLSQLDVRNENSVRLTANYMFTRAWRLKFVGLIKEQKHELAVREDLNRQISRGVAEFKYFSTKRSSVGIRTSFTSADFPNREQVNGDSVDNSYAESENRLTIDWRITPASAVKGSAGHTVREYDDLGERDFSGATWELMYSWEPRERYLLEVVAWRGLEAYSDQVTSYVVESGLSLNGVWKLTPVTTVTATLASLQRDYDGDPGQVTISGPRRSDDVISYGVGAEVAVRQNLLINAGLDYEERDSSSDRWDFDCYTVELGIKATFF</sequence>
<organism evidence="2 3">
    <name type="scientific">Halioxenophilus aromaticivorans</name>
    <dbReference type="NCBI Taxonomy" id="1306992"/>
    <lineage>
        <taxon>Bacteria</taxon>
        <taxon>Pseudomonadati</taxon>
        <taxon>Pseudomonadota</taxon>
        <taxon>Gammaproteobacteria</taxon>
        <taxon>Alteromonadales</taxon>
        <taxon>Alteromonadaceae</taxon>
        <taxon>Halioxenophilus</taxon>
    </lineage>
</organism>
<proteinExistence type="predicted"/>
<accession>A0AAV3U1P9</accession>
<evidence type="ECO:0000313" key="3">
    <source>
        <dbReference type="Proteomes" id="UP001409585"/>
    </source>
</evidence>
<comment type="caution">
    <text evidence="2">The sequence shown here is derived from an EMBL/GenBank/DDBJ whole genome shotgun (WGS) entry which is preliminary data.</text>
</comment>
<dbReference type="RefSeq" id="WP_345420326.1">
    <property type="nucleotide sequence ID" value="NZ_AP031496.1"/>
</dbReference>
<protein>
    <recommendedName>
        <fullName evidence="4">Outer membrane beta-barrel protein</fullName>
    </recommendedName>
</protein>
<evidence type="ECO:0008006" key="4">
    <source>
        <dbReference type="Google" id="ProtNLM"/>
    </source>
</evidence>
<name>A0AAV3U1P9_9ALTE</name>
<evidence type="ECO:0000256" key="1">
    <source>
        <dbReference type="SAM" id="SignalP"/>
    </source>
</evidence>
<keyword evidence="1" id="KW-0732">Signal</keyword>
<feature type="signal peptide" evidence="1">
    <location>
        <begin position="1"/>
        <end position="20"/>
    </location>
</feature>
<dbReference type="EMBL" id="BAABLX010000009">
    <property type="protein sequence ID" value="GAA4939922.1"/>
    <property type="molecule type" value="Genomic_DNA"/>
</dbReference>
<dbReference type="AlphaFoldDB" id="A0AAV3U1P9"/>
<gene>
    <name evidence="2" type="ORF">GCM10025791_17810</name>
</gene>